<dbReference type="InterPro" id="IPR014131">
    <property type="entry name" value="Chlamydia_phage_Vp3"/>
</dbReference>
<feature type="compositionally biased region" description="Pro residues" evidence="1">
    <location>
        <begin position="140"/>
        <end position="155"/>
    </location>
</feature>
<dbReference type="Proteomes" id="UP000322566">
    <property type="component" value="Segment"/>
</dbReference>
<evidence type="ECO:0000256" key="1">
    <source>
        <dbReference type="SAM" id="MobiDB-lite"/>
    </source>
</evidence>
<proteinExistence type="predicted"/>
<accession>A0A4P8PK97</accession>
<dbReference type="EMBL" id="MK249187">
    <property type="protein sequence ID" value="QCQ84902.1"/>
    <property type="molecule type" value="Genomic_DNA"/>
</dbReference>
<evidence type="ECO:0000313" key="2">
    <source>
        <dbReference type="EMBL" id="QCQ84902.1"/>
    </source>
</evidence>
<name>A0A4P8PK97_9VIRU</name>
<reference evidence="2" key="1">
    <citation type="submission" date="2018-12" db="EMBL/GenBank/DDBJ databases">
        <title>Singled stranded DNA viruses identified in blackflies (Austrosimulium ungulatum) sampled in New Zealand.</title>
        <authorList>
            <person name="Kraberger S."/>
            <person name="Fontenele R.S."/>
            <person name="Schmidlin K."/>
            <person name="Walters M."/>
            <person name="Varsani A."/>
        </authorList>
    </citation>
    <scope>NUCLEOTIDE SEQUENCE [LARGE SCALE GENOMIC DNA]</scope>
    <source>
        <strain evidence="2">120</strain>
    </source>
</reference>
<sequence>MSKPKQMDVIGWYQPHIAVNWTGEILDPKTGELVKEPSMTKQSFKEECDINNIVRRFEATGIIDHINQAHAQGYYQDLPSGLDLQMGLDMIAQADRAFMSLPADIRAKFDNDAVAFVSYVHDPANQQQLIDWGLAKDTRPPPPPEPPKAPEPAKT</sequence>
<protein>
    <submittedName>
        <fullName evidence="2">Internal scaffolding protein</fullName>
    </submittedName>
</protein>
<organism evidence="2">
    <name type="scientific">Blackfly microvirus SF02</name>
    <dbReference type="NCBI Taxonomy" id="2576452"/>
    <lineage>
        <taxon>Viruses</taxon>
        <taxon>Monodnaviria</taxon>
        <taxon>Sangervirae</taxon>
        <taxon>Phixviricota</taxon>
        <taxon>Malgrandaviricetes</taxon>
        <taxon>Petitvirales</taxon>
        <taxon>Microviridae</taxon>
        <taxon>Microvirus</taxon>
    </lineage>
</organism>
<dbReference type="Pfam" id="PF09675">
    <property type="entry name" value="Chlamy_scaf"/>
    <property type="match status" value="1"/>
</dbReference>
<feature type="region of interest" description="Disordered" evidence="1">
    <location>
        <begin position="133"/>
        <end position="155"/>
    </location>
</feature>